<feature type="transmembrane region" description="Helical" evidence="7">
    <location>
        <begin position="267"/>
        <end position="290"/>
    </location>
</feature>
<evidence type="ECO:0000256" key="2">
    <source>
        <dbReference type="ARBA" id="ARBA00022448"/>
    </source>
</evidence>
<dbReference type="Pfam" id="PF00528">
    <property type="entry name" value="BPD_transp_1"/>
    <property type="match status" value="1"/>
</dbReference>
<dbReference type="Proteomes" id="UP001339883">
    <property type="component" value="Unassembled WGS sequence"/>
</dbReference>
<evidence type="ECO:0000256" key="7">
    <source>
        <dbReference type="RuleBase" id="RU363032"/>
    </source>
</evidence>
<dbReference type="InterPro" id="IPR035906">
    <property type="entry name" value="MetI-like_sf"/>
</dbReference>
<organism evidence="9 10">
    <name type="scientific">Acinetobacter pollinis</name>
    <dbReference type="NCBI Taxonomy" id="2605270"/>
    <lineage>
        <taxon>Bacteria</taxon>
        <taxon>Pseudomonadati</taxon>
        <taxon>Pseudomonadota</taxon>
        <taxon>Gammaproteobacteria</taxon>
        <taxon>Moraxellales</taxon>
        <taxon>Moraxellaceae</taxon>
        <taxon>Acinetobacter</taxon>
    </lineage>
</organism>
<evidence type="ECO:0000256" key="5">
    <source>
        <dbReference type="ARBA" id="ARBA00022989"/>
    </source>
</evidence>
<keyword evidence="3" id="KW-1003">Cell membrane</keyword>
<feature type="transmembrane region" description="Helical" evidence="7">
    <location>
        <begin position="195"/>
        <end position="215"/>
    </location>
</feature>
<keyword evidence="2 7" id="KW-0813">Transport</keyword>
<name>A0ABU6DWE9_9GAMM</name>
<feature type="transmembrane region" description="Helical" evidence="7">
    <location>
        <begin position="38"/>
        <end position="60"/>
    </location>
</feature>
<sequence>MSINISTHSSSNQDQKVKRPNGLWGLAWKRLKKDKTALFSLVIVIAYLVMILLSSLGLIAKNWNVETAVSYAPPTFIYNLDKENTQPIIPHVSESTLEQTSHVNMYGVVDPLATDMNTIRQEIILQPAEHKDELKNSLFFGADRWGVDVLSKTIKGSETSISVGLIAAFFSVALGTILGAVSGYFSGWIDDLINWFYNIFTSIPYMLLILAVAAVLQQQGILSIILILALTGWTGTYRLIRAEYMKHVDREYVLAAKAIGVTHTRRIFIHIFPNVSHIALVQISILVVSFIKSEVILSFLGFGVPIGTVSWGSMLNEAQSEFLLGNWWQLVAATTAMAILVTAFSIFTDALRDALDPKAK</sequence>
<protein>
    <submittedName>
        <fullName evidence="9">ABC transporter permease</fullName>
    </submittedName>
</protein>
<evidence type="ECO:0000256" key="4">
    <source>
        <dbReference type="ARBA" id="ARBA00022692"/>
    </source>
</evidence>
<evidence type="ECO:0000256" key="1">
    <source>
        <dbReference type="ARBA" id="ARBA00004651"/>
    </source>
</evidence>
<proteinExistence type="inferred from homology"/>
<dbReference type="CDD" id="cd06261">
    <property type="entry name" value="TM_PBP2"/>
    <property type="match status" value="1"/>
</dbReference>
<dbReference type="EMBL" id="VTDN01000006">
    <property type="protein sequence ID" value="MEB5477217.1"/>
    <property type="molecule type" value="Genomic_DNA"/>
</dbReference>
<comment type="similarity">
    <text evidence="7">Belongs to the binding-protein-dependent transport system permease family.</text>
</comment>
<dbReference type="InterPro" id="IPR025966">
    <property type="entry name" value="OppC_N"/>
</dbReference>
<dbReference type="InterPro" id="IPR000515">
    <property type="entry name" value="MetI-like"/>
</dbReference>
<feature type="transmembrane region" description="Helical" evidence="7">
    <location>
        <begin position="161"/>
        <end position="183"/>
    </location>
</feature>
<evidence type="ECO:0000256" key="6">
    <source>
        <dbReference type="ARBA" id="ARBA00023136"/>
    </source>
</evidence>
<dbReference type="RefSeq" id="WP_277095002.1">
    <property type="nucleotide sequence ID" value="NZ_VTDN01000006.1"/>
</dbReference>
<dbReference type="PROSITE" id="PS50928">
    <property type="entry name" value="ABC_TM1"/>
    <property type="match status" value="1"/>
</dbReference>
<keyword evidence="10" id="KW-1185">Reference proteome</keyword>
<feature type="transmembrane region" description="Helical" evidence="7">
    <location>
        <begin position="221"/>
        <end position="240"/>
    </location>
</feature>
<accession>A0ABU6DWE9</accession>
<evidence type="ECO:0000259" key="8">
    <source>
        <dbReference type="PROSITE" id="PS50928"/>
    </source>
</evidence>
<feature type="transmembrane region" description="Helical" evidence="7">
    <location>
        <begin position="296"/>
        <end position="315"/>
    </location>
</feature>
<keyword evidence="4 7" id="KW-0812">Transmembrane</keyword>
<dbReference type="InterPro" id="IPR050366">
    <property type="entry name" value="BP-dependent_transpt_permease"/>
</dbReference>
<evidence type="ECO:0000313" key="10">
    <source>
        <dbReference type="Proteomes" id="UP001339883"/>
    </source>
</evidence>
<feature type="domain" description="ABC transmembrane type-1" evidence="8">
    <location>
        <begin position="157"/>
        <end position="348"/>
    </location>
</feature>
<comment type="caution">
    <text evidence="9">The sequence shown here is derived from an EMBL/GenBank/DDBJ whole genome shotgun (WGS) entry which is preliminary data.</text>
</comment>
<keyword evidence="5 7" id="KW-1133">Transmembrane helix</keyword>
<keyword evidence="6 7" id="KW-0472">Membrane</keyword>
<feature type="transmembrane region" description="Helical" evidence="7">
    <location>
        <begin position="327"/>
        <end position="347"/>
    </location>
</feature>
<dbReference type="Gene3D" id="1.10.3720.10">
    <property type="entry name" value="MetI-like"/>
    <property type="match status" value="1"/>
</dbReference>
<evidence type="ECO:0000313" key="9">
    <source>
        <dbReference type="EMBL" id="MEB5477217.1"/>
    </source>
</evidence>
<dbReference type="Pfam" id="PF12911">
    <property type="entry name" value="OppC_N"/>
    <property type="match status" value="1"/>
</dbReference>
<evidence type="ECO:0000256" key="3">
    <source>
        <dbReference type="ARBA" id="ARBA00022475"/>
    </source>
</evidence>
<gene>
    <name evidence="9" type="ORF">I2F25_09205</name>
</gene>
<reference evidence="9 10" key="1">
    <citation type="submission" date="2019-08" db="EMBL/GenBank/DDBJ databases">
        <title>Five species of Acinetobacter isolated from floral nectar and animal pollinators.</title>
        <authorList>
            <person name="Hendry T.A."/>
        </authorList>
    </citation>
    <scope>NUCLEOTIDE SEQUENCE [LARGE SCALE GENOMIC DNA]</scope>
    <source>
        <strain evidence="9 10">MD18.27</strain>
    </source>
</reference>
<comment type="subcellular location">
    <subcellularLocation>
        <location evidence="1 7">Cell membrane</location>
        <topology evidence="1 7">Multi-pass membrane protein</topology>
    </subcellularLocation>
</comment>
<dbReference type="PANTHER" id="PTHR43386:SF1">
    <property type="entry name" value="D,D-DIPEPTIDE TRANSPORT SYSTEM PERMEASE PROTEIN DDPC-RELATED"/>
    <property type="match status" value="1"/>
</dbReference>
<dbReference type="PANTHER" id="PTHR43386">
    <property type="entry name" value="OLIGOPEPTIDE TRANSPORT SYSTEM PERMEASE PROTEIN APPC"/>
    <property type="match status" value="1"/>
</dbReference>
<dbReference type="SUPFAM" id="SSF161098">
    <property type="entry name" value="MetI-like"/>
    <property type="match status" value="1"/>
</dbReference>